<dbReference type="EMBL" id="CP019602">
    <property type="protein sequence ID" value="ARU16458.1"/>
    <property type="molecule type" value="Genomic_DNA"/>
</dbReference>
<protein>
    <submittedName>
        <fullName evidence="2">Uncharacterized protein</fullName>
    </submittedName>
</protein>
<accession>A0A1Z1FCA1</accession>
<keyword evidence="3" id="KW-1185">Reference proteome</keyword>
<feature type="region of interest" description="Disordered" evidence="1">
    <location>
        <begin position="1"/>
        <end position="24"/>
    </location>
</feature>
<proteinExistence type="predicted"/>
<dbReference type="Proteomes" id="UP000195807">
    <property type="component" value="Chromosome"/>
</dbReference>
<feature type="compositionally biased region" description="Basic and acidic residues" evidence="1">
    <location>
        <begin position="8"/>
        <end position="24"/>
    </location>
</feature>
<dbReference type="STRING" id="450378.GCA_001661675_02023"/>
<name>A0A1Z1FCA1_9SPHN</name>
<dbReference type="KEGG" id="cman:A9D14_10040"/>
<evidence type="ECO:0000313" key="2">
    <source>
        <dbReference type="EMBL" id="ARU16458.1"/>
    </source>
</evidence>
<dbReference type="AlphaFoldDB" id="A0A1Z1FCA1"/>
<sequence length="60" mass="6857">MANQDFSQSDRAKAKQAARDLDERDLAAGRIDAASLQERNGFIPRDIARRAKVRQWNEID</sequence>
<organism evidence="2 3">
    <name type="scientific">Croceicoccus marinus</name>
    <dbReference type="NCBI Taxonomy" id="450378"/>
    <lineage>
        <taxon>Bacteria</taxon>
        <taxon>Pseudomonadati</taxon>
        <taxon>Pseudomonadota</taxon>
        <taxon>Alphaproteobacteria</taxon>
        <taxon>Sphingomonadales</taxon>
        <taxon>Erythrobacteraceae</taxon>
        <taxon>Croceicoccus</taxon>
    </lineage>
</organism>
<evidence type="ECO:0000256" key="1">
    <source>
        <dbReference type="SAM" id="MobiDB-lite"/>
    </source>
</evidence>
<evidence type="ECO:0000313" key="3">
    <source>
        <dbReference type="Proteomes" id="UP000195807"/>
    </source>
</evidence>
<reference evidence="2 3" key="1">
    <citation type="submission" date="2017-01" db="EMBL/GenBank/DDBJ databases">
        <title>Complete genome sequence of esterase-producing bacterium Croceicoccus marinus E4A9.</title>
        <authorList>
            <person name="Wu Y.-H."/>
            <person name="Cheng H."/>
            <person name="Xu L."/>
            <person name="Huo Y.-Y."/>
            <person name="Wang C.-S."/>
            <person name="Xu X.-W."/>
        </authorList>
    </citation>
    <scope>NUCLEOTIDE SEQUENCE [LARGE SCALE GENOMIC DNA]</scope>
    <source>
        <strain evidence="2 3">E4A9</strain>
    </source>
</reference>
<gene>
    <name evidence="2" type="ORF">A9D14_10040</name>
</gene>
<dbReference type="OrthoDB" id="7433427at2"/>